<keyword evidence="6" id="KW-0539">Nucleus</keyword>
<name>A0AAD1R5Z0_PELCU</name>
<evidence type="ECO:0000256" key="5">
    <source>
        <dbReference type="ARBA" id="ARBA00023163"/>
    </source>
</evidence>
<protein>
    <submittedName>
        <fullName evidence="7">Uncharacterized protein</fullName>
    </submittedName>
</protein>
<evidence type="ECO:0000313" key="7">
    <source>
        <dbReference type="EMBL" id="CAH2222826.1"/>
    </source>
</evidence>
<evidence type="ECO:0000256" key="1">
    <source>
        <dbReference type="ARBA" id="ARBA00004123"/>
    </source>
</evidence>
<dbReference type="InterPro" id="IPR036647">
    <property type="entry name" value="GTF2I-like_rpt_sf"/>
</dbReference>
<dbReference type="InterPro" id="IPR004212">
    <property type="entry name" value="GTF2I"/>
</dbReference>
<evidence type="ECO:0000313" key="8">
    <source>
        <dbReference type="Proteomes" id="UP001295444"/>
    </source>
</evidence>
<keyword evidence="4" id="KW-0238">DNA-binding</keyword>
<evidence type="ECO:0000256" key="4">
    <source>
        <dbReference type="ARBA" id="ARBA00023125"/>
    </source>
</evidence>
<dbReference type="GO" id="GO:0003700">
    <property type="term" value="F:DNA-binding transcription factor activity"/>
    <property type="evidence" value="ECO:0007669"/>
    <property type="project" value="TreeGrafter"/>
</dbReference>
<dbReference type="EMBL" id="OW240912">
    <property type="protein sequence ID" value="CAH2222826.1"/>
    <property type="molecule type" value="Genomic_DNA"/>
</dbReference>
<comment type="subcellular location">
    <subcellularLocation>
        <location evidence="1">Nucleus</location>
    </subcellularLocation>
</comment>
<dbReference type="GO" id="GO:0005634">
    <property type="term" value="C:nucleus"/>
    <property type="evidence" value="ECO:0007669"/>
    <property type="project" value="UniProtKB-SubCell"/>
</dbReference>
<evidence type="ECO:0000256" key="3">
    <source>
        <dbReference type="ARBA" id="ARBA00023015"/>
    </source>
</evidence>
<keyword evidence="5" id="KW-0804">Transcription</keyword>
<organism evidence="7 8">
    <name type="scientific">Pelobates cultripes</name>
    <name type="common">Western spadefoot toad</name>
    <dbReference type="NCBI Taxonomy" id="61616"/>
    <lineage>
        <taxon>Eukaryota</taxon>
        <taxon>Metazoa</taxon>
        <taxon>Chordata</taxon>
        <taxon>Craniata</taxon>
        <taxon>Vertebrata</taxon>
        <taxon>Euteleostomi</taxon>
        <taxon>Amphibia</taxon>
        <taxon>Batrachia</taxon>
        <taxon>Anura</taxon>
        <taxon>Pelobatoidea</taxon>
        <taxon>Pelobatidae</taxon>
        <taxon>Pelobates</taxon>
    </lineage>
</organism>
<dbReference type="PANTHER" id="PTHR46304">
    <property type="entry name" value="GENERAL TRANSCRIPTION FACTOR II-I REPEAT DOMAIN-CONTAINING PROTEIN 1"/>
    <property type="match status" value="1"/>
</dbReference>
<proteinExistence type="predicted"/>
<dbReference type="SUPFAM" id="SSF117773">
    <property type="entry name" value="GTF2I-like repeat"/>
    <property type="match status" value="1"/>
</dbReference>
<evidence type="ECO:0000256" key="2">
    <source>
        <dbReference type="ARBA" id="ARBA00022737"/>
    </source>
</evidence>
<dbReference type="Proteomes" id="UP001295444">
    <property type="component" value="Chromosome 01"/>
</dbReference>
<keyword evidence="2" id="KW-0677">Repeat</keyword>
<dbReference type="AlphaFoldDB" id="A0AAD1R5Z0"/>
<dbReference type="Gene3D" id="3.90.1460.10">
    <property type="entry name" value="GTF2I-like"/>
    <property type="match status" value="1"/>
</dbReference>
<accession>A0AAD1R5Z0</accession>
<sequence length="244" mass="27084">MDRSCGEAARGPQLDLISDGLKDCLVDGPGTQGTSNKDCHDPVIDDTSKRHTFQEGDFNTVTDADVDTADISGHIPSTVTDGVGFLQENYDARLSRIDIANTLREQVQDLFNKKYGEALGIRYPVQVPYKRIKNNPGSVIIEGLPPGIPFRKPCTFGSQNLERILAVADKIRFTVTRPFHGLIPRPAFASCHSSFEHFAIHSYGTNFTTRTTIFREPFGETFHKVIAHQSGTIHTFRCITVYVV</sequence>
<reference evidence="7" key="1">
    <citation type="submission" date="2022-03" db="EMBL/GenBank/DDBJ databases">
        <authorList>
            <person name="Alioto T."/>
            <person name="Alioto T."/>
            <person name="Gomez Garrido J."/>
        </authorList>
    </citation>
    <scope>NUCLEOTIDE SEQUENCE</scope>
</reference>
<keyword evidence="8" id="KW-1185">Reference proteome</keyword>
<dbReference type="FunFam" id="3.90.1460.10:FF:000002">
    <property type="entry name" value="General transcription factor II-I isoform 1"/>
    <property type="match status" value="1"/>
</dbReference>
<gene>
    <name evidence="7" type="ORF">PECUL_23A048425</name>
</gene>
<keyword evidence="3" id="KW-0805">Transcription regulation</keyword>
<dbReference type="PANTHER" id="PTHR46304:SF1">
    <property type="entry name" value="GENERAL TRANSCRIPTION FACTOR II-I REPEAT DOMAIN-CONTAINING PROTEIN 1"/>
    <property type="match status" value="1"/>
</dbReference>
<evidence type="ECO:0000256" key="6">
    <source>
        <dbReference type="ARBA" id="ARBA00023242"/>
    </source>
</evidence>
<dbReference type="GO" id="GO:0003677">
    <property type="term" value="F:DNA binding"/>
    <property type="evidence" value="ECO:0007669"/>
    <property type="project" value="UniProtKB-KW"/>
</dbReference>
<dbReference type="Pfam" id="PF02946">
    <property type="entry name" value="GTF2I"/>
    <property type="match status" value="1"/>
</dbReference>
<dbReference type="PROSITE" id="PS51139">
    <property type="entry name" value="GTF2I"/>
    <property type="match status" value="1"/>
</dbReference>